<name>A0ABR2WAJ2_9FUNG</name>
<feature type="domain" description="DUF7905" evidence="4">
    <location>
        <begin position="300"/>
        <end position="586"/>
    </location>
</feature>
<feature type="compositionally biased region" description="Basic and acidic residues" evidence="2">
    <location>
        <begin position="129"/>
        <end position="161"/>
    </location>
</feature>
<reference evidence="5 6" key="1">
    <citation type="submission" date="2023-04" db="EMBL/GenBank/DDBJ databases">
        <title>Genome of Basidiobolus ranarum AG-B5.</title>
        <authorList>
            <person name="Stajich J.E."/>
            <person name="Carter-House D."/>
            <person name="Gryganskyi A."/>
        </authorList>
    </citation>
    <scope>NUCLEOTIDE SEQUENCE [LARGE SCALE GENOMIC DNA]</scope>
    <source>
        <strain evidence="5 6">AG-B5</strain>
    </source>
</reference>
<dbReference type="Pfam" id="PF25482">
    <property type="entry name" value="DUF7905"/>
    <property type="match status" value="1"/>
</dbReference>
<sequence length="611" mass="71580">MQMNVFEDIVEEDWKSDLFSAPSTSTKPAETPFWENKSSTTSGQRTEPDGVWLIPVDISPQEFLGEKKYIINKIRNVTGAYMIYNDDFKQIEMWGTPASITESKKAWNSHGEHILELRKKMRQKKKQDKKSIWGKPDKPFTPSQERKQQRKQERREKEGRLNKIPTTNKQYNGIFVLPTEPFNVERIFGKNEEFLKKIRQDTNCHIWFGFNDNILRIAGDTEDSVDMATTRVKNLFVQKTQVITPRTIHLLQAPQNLIRIKLEEPDIIRPIEWSHNMEVRVFRAVTHHIMPGYVETSEEEDYRNIAVRNLVTFQESLYNALTQLCIFDGEIEMIIRFGQVCFDSYPNKEKWKVIKLYDAVMPSERLSSLFAPDLFYHKSGVTPLLEYLSREGLEFTTSPKTSYRVRARNTSNARSNIPQDFTMSLNFSTVKSVSIWEIDVEEKDVLTVNWIFPENDFSWQLKFFTKKSLFPDHDSAVGKFVGRIRLSEKDRFVFTNTAEINLLTVSRITEWSYSWHDFIVEIWREELWTYDGADGFGIEVVLPINPNRTSFGVKLKYEPWSDKFIDNRFLGPGETAQWKPDDMIHPERITEFTNSLNEFVTVLEDALNSQN</sequence>
<dbReference type="Pfam" id="PF00013">
    <property type="entry name" value="KH_1"/>
    <property type="match status" value="1"/>
</dbReference>
<proteinExistence type="predicted"/>
<evidence type="ECO:0000259" key="4">
    <source>
        <dbReference type="Pfam" id="PF25482"/>
    </source>
</evidence>
<evidence type="ECO:0000256" key="2">
    <source>
        <dbReference type="SAM" id="MobiDB-lite"/>
    </source>
</evidence>
<keyword evidence="6" id="KW-1185">Reference proteome</keyword>
<feature type="region of interest" description="Disordered" evidence="2">
    <location>
        <begin position="120"/>
        <end position="164"/>
    </location>
</feature>
<feature type="domain" description="K Homology" evidence="3">
    <location>
        <begin position="184"/>
        <end position="232"/>
    </location>
</feature>
<keyword evidence="1" id="KW-0694">RNA-binding</keyword>
<evidence type="ECO:0000259" key="3">
    <source>
        <dbReference type="Pfam" id="PF00013"/>
    </source>
</evidence>
<dbReference type="Proteomes" id="UP001479436">
    <property type="component" value="Unassembled WGS sequence"/>
</dbReference>
<dbReference type="PROSITE" id="PS50084">
    <property type="entry name" value="KH_TYPE_1"/>
    <property type="match status" value="1"/>
</dbReference>
<evidence type="ECO:0000313" key="5">
    <source>
        <dbReference type="EMBL" id="KAK9728635.1"/>
    </source>
</evidence>
<accession>A0ABR2WAJ2</accession>
<feature type="region of interest" description="Disordered" evidence="2">
    <location>
        <begin position="20"/>
        <end position="47"/>
    </location>
</feature>
<organism evidence="5 6">
    <name type="scientific">Basidiobolus ranarum</name>
    <dbReference type="NCBI Taxonomy" id="34480"/>
    <lineage>
        <taxon>Eukaryota</taxon>
        <taxon>Fungi</taxon>
        <taxon>Fungi incertae sedis</taxon>
        <taxon>Zoopagomycota</taxon>
        <taxon>Entomophthoromycotina</taxon>
        <taxon>Basidiobolomycetes</taxon>
        <taxon>Basidiobolales</taxon>
        <taxon>Basidiobolaceae</taxon>
        <taxon>Basidiobolus</taxon>
    </lineage>
</organism>
<dbReference type="Gene3D" id="3.30.1370.10">
    <property type="entry name" value="K Homology domain, type 1"/>
    <property type="match status" value="1"/>
</dbReference>
<dbReference type="EMBL" id="JASJQH010006893">
    <property type="protein sequence ID" value="KAK9728635.1"/>
    <property type="molecule type" value="Genomic_DNA"/>
</dbReference>
<dbReference type="InterPro" id="IPR057227">
    <property type="entry name" value="DUF7905"/>
</dbReference>
<evidence type="ECO:0000256" key="1">
    <source>
        <dbReference type="PROSITE-ProRule" id="PRU00117"/>
    </source>
</evidence>
<feature type="compositionally biased region" description="Polar residues" evidence="2">
    <location>
        <begin position="36"/>
        <end position="45"/>
    </location>
</feature>
<dbReference type="InterPro" id="IPR004088">
    <property type="entry name" value="KH_dom_type_1"/>
</dbReference>
<dbReference type="CDD" id="cd00105">
    <property type="entry name" value="KH-I"/>
    <property type="match status" value="1"/>
</dbReference>
<evidence type="ECO:0000313" key="6">
    <source>
        <dbReference type="Proteomes" id="UP001479436"/>
    </source>
</evidence>
<dbReference type="InterPro" id="IPR036612">
    <property type="entry name" value="KH_dom_type_1_sf"/>
</dbReference>
<comment type="caution">
    <text evidence="5">The sequence shown here is derived from an EMBL/GenBank/DDBJ whole genome shotgun (WGS) entry which is preliminary data.</text>
</comment>
<protein>
    <submittedName>
        <fullName evidence="5">Uncharacterized protein</fullName>
    </submittedName>
</protein>
<dbReference type="SUPFAM" id="SSF54791">
    <property type="entry name" value="Eukaryotic type KH-domain (KH-domain type I)"/>
    <property type="match status" value="1"/>
</dbReference>
<gene>
    <name evidence="5" type="ORF">K7432_000909</name>
</gene>